<accession>A0A3M7EP02</accession>
<dbReference type="SUPFAM" id="SSF103473">
    <property type="entry name" value="MFS general substrate transporter"/>
    <property type="match status" value="1"/>
</dbReference>
<keyword evidence="5 8" id="KW-1133">Transmembrane helix</keyword>
<protein>
    <recommendedName>
        <fullName evidence="9">Major facilitator superfamily (MFS) profile domain-containing protein</fullName>
    </recommendedName>
</protein>
<feature type="compositionally biased region" description="Basic and acidic residues" evidence="7">
    <location>
        <begin position="503"/>
        <end position="537"/>
    </location>
</feature>
<dbReference type="InterPro" id="IPR020846">
    <property type="entry name" value="MFS_dom"/>
</dbReference>
<feature type="transmembrane region" description="Helical" evidence="8">
    <location>
        <begin position="563"/>
        <end position="587"/>
    </location>
</feature>
<dbReference type="AlphaFoldDB" id="A0A3M7EP02"/>
<dbReference type="Proteomes" id="UP000269276">
    <property type="component" value="Unassembled WGS sequence"/>
</dbReference>
<evidence type="ECO:0000256" key="2">
    <source>
        <dbReference type="ARBA" id="ARBA00010992"/>
    </source>
</evidence>
<feature type="transmembrane region" description="Helical" evidence="8">
    <location>
        <begin position="689"/>
        <end position="709"/>
    </location>
</feature>
<comment type="similarity">
    <text evidence="2">Belongs to the major facilitator superfamily. Sugar transporter (TC 2.A.1.1) family.</text>
</comment>
<feature type="transmembrane region" description="Helical" evidence="8">
    <location>
        <begin position="654"/>
        <end position="677"/>
    </location>
</feature>
<feature type="transmembrane region" description="Helical" evidence="8">
    <location>
        <begin position="397"/>
        <end position="419"/>
    </location>
</feature>
<feature type="compositionally biased region" description="Basic and acidic residues" evidence="7">
    <location>
        <begin position="903"/>
        <end position="918"/>
    </location>
</feature>
<dbReference type="OrthoDB" id="4540492at2759"/>
<keyword evidence="6 8" id="KW-0472">Membrane</keyword>
<dbReference type="PANTHER" id="PTHR23503:SF8">
    <property type="entry name" value="FACILITATED GLUCOSE TRANSPORTER PROTEIN 1"/>
    <property type="match status" value="1"/>
</dbReference>
<dbReference type="GO" id="GO:0016020">
    <property type="term" value="C:membrane"/>
    <property type="evidence" value="ECO:0007669"/>
    <property type="project" value="UniProtKB-SubCell"/>
</dbReference>
<proteinExistence type="inferred from homology"/>
<organism evidence="10 11">
    <name type="scientific">Hortaea werneckii</name>
    <name type="common">Black yeast</name>
    <name type="synonym">Cladosporium werneckii</name>
    <dbReference type="NCBI Taxonomy" id="91943"/>
    <lineage>
        <taxon>Eukaryota</taxon>
        <taxon>Fungi</taxon>
        <taxon>Dikarya</taxon>
        <taxon>Ascomycota</taxon>
        <taxon>Pezizomycotina</taxon>
        <taxon>Dothideomycetes</taxon>
        <taxon>Dothideomycetidae</taxon>
        <taxon>Mycosphaerellales</taxon>
        <taxon>Teratosphaeriaceae</taxon>
        <taxon>Hortaea</taxon>
    </lineage>
</organism>
<evidence type="ECO:0000256" key="3">
    <source>
        <dbReference type="ARBA" id="ARBA00022448"/>
    </source>
</evidence>
<keyword evidence="3" id="KW-0813">Transport</keyword>
<feature type="transmembrane region" description="Helical" evidence="8">
    <location>
        <begin position="338"/>
        <end position="354"/>
    </location>
</feature>
<feature type="transmembrane region" description="Helical" evidence="8">
    <location>
        <begin position="308"/>
        <end position="326"/>
    </location>
</feature>
<name>A0A3M7EP02_HORWE</name>
<evidence type="ECO:0000259" key="9">
    <source>
        <dbReference type="PROSITE" id="PS50850"/>
    </source>
</evidence>
<reference evidence="10 11" key="1">
    <citation type="journal article" date="2018" name="BMC Genomics">
        <title>Genomic evidence for intraspecific hybridization in a clonal and extremely halotolerant yeast.</title>
        <authorList>
            <person name="Gostincar C."/>
            <person name="Stajich J.E."/>
            <person name="Zupancic J."/>
            <person name="Zalar P."/>
            <person name="Gunde-Cimerman N."/>
        </authorList>
    </citation>
    <scope>NUCLEOTIDE SEQUENCE [LARGE SCALE GENOMIC DNA]</scope>
    <source>
        <strain evidence="10 11">EXF-2682</strain>
    </source>
</reference>
<dbReference type="PANTHER" id="PTHR23503">
    <property type="entry name" value="SOLUTE CARRIER FAMILY 2"/>
    <property type="match status" value="1"/>
</dbReference>
<dbReference type="InterPro" id="IPR005828">
    <property type="entry name" value="MFS_sugar_transport-like"/>
</dbReference>
<keyword evidence="4 8" id="KW-0812">Transmembrane</keyword>
<feature type="transmembrane region" description="Helical" evidence="8">
    <location>
        <begin position="425"/>
        <end position="446"/>
    </location>
</feature>
<dbReference type="InterPro" id="IPR045263">
    <property type="entry name" value="GLUT"/>
</dbReference>
<comment type="caution">
    <text evidence="10">The sequence shown here is derived from an EMBL/GenBank/DDBJ whole genome shotgun (WGS) entry which is preliminary data.</text>
</comment>
<evidence type="ECO:0000256" key="1">
    <source>
        <dbReference type="ARBA" id="ARBA00004141"/>
    </source>
</evidence>
<feature type="domain" description="Major facilitator superfamily (MFS) profile" evidence="9">
    <location>
        <begin position="242"/>
        <end position="744"/>
    </location>
</feature>
<dbReference type="PRINTS" id="PR00171">
    <property type="entry name" value="SUGRTRNSPORT"/>
</dbReference>
<dbReference type="Gene3D" id="1.20.1250.20">
    <property type="entry name" value="MFS general substrate transporter like domains"/>
    <property type="match status" value="2"/>
</dbReference>
<dbReference type="GO" id="GO:0015149">
    <property type="term" value="F:hexose transmembrane transporter activity"/>
    <property type="evidence" value="ECO:0007669"/>
    <property type="project" value="TreeGrafter"/>
</dbReference>
<dbReference type="EMBL" id="QWIP01000014">
    <property type="protein sequence ID" value="RMY78222.1"/>
    <property type="molecule type" value="Genomic_DNA"/>
</dbReference>
<sequence>MVPIDVPHALEFGEYAPSNAACAVLFKVGFWAGTLAAFTIAFLATEDGPIIPPAEGGFEVDMIAGEGSQRSTAIRHGYVQAIWSLLLAGSSYELTAAWQHSRTSERRRCDSVQAGALVHRAYAAGRSGDVRVTKSELPVSSSSYYYCSAEDGCNLDAFTNLRSVSTARASCWPVHSRLQIHNRFWWRLLPEPLSCVGESSTWGQEELELLSKRATLARAQVYGGTHYNVTAATDITPYFVYLLVTATIGPLLFGYHLAELNAPQEVITCQKKSLSRSTLTRLYSSVGFDVNAGSGDGYLPQCIEMDSVQFGLVSSFFTLGGFIGALSGGPATTQYGRLKAMIVSGILAAIGPAFEALANTIGLLIVGRFVAGLGAGAATVIVPIYISEIAPPHQKGFFGSFTQVMINVGILITQTLGLFLSRGQFWRIILGVGGAIAALQVIGLVLGGQESPKWLADNGKPSRAKRTLRKLRGHQTNIDEEVVGWGLESERDMEDEEETLLANEDRMDESMPGRASRGDRPEVERDEQGKPRSRLGRAEQRVENFTKTIGFLAVLKNSDYRPAVIAVVMIMVGQQLCGINSIVMYGVSLLSDLLAANSAILNVAVAALNLVVTLSAAPLVDKLGRKTCLLLSITGMGINSILLAISIMKSIAPLSAVAVLLFVASFGLGLGPIPFILSSELVGAEAVGATQSWALAANWIATFVVAQFFPLLSDKLGKGQVYFLFAGFALFFGLFTLWWVPETKGKRDADEPSNCRTLCAVAALTMADSHKAEVSISANAMLSETAKLLTGQEVPKEIDLAPKQAPKEITAPIKQSLFSTSLEQTVFAIIAVHLVDRLESNGYLSHLGLSSVKPSFSGQWVVSAFVILLNPAMMFMWKTYSQVKTIERKVVEATDASETPLRQTEEGSRDKPKAVKSA</sequence>
<feature type="region of interest" description="Disordered" evidence="7">
    <location>
        <begin position="487"/>
        <end position="537"/>
    </location>
</feature>
<feature type="transmembrane region" description="Helical" evidence="8">
    <location>
        <begin position="599"/>
        <end position="620"/>
    </location>
</feature>
<feature type="transmembrane region" description="Helical" evidence="8">
    <location>
        <begin position="721"/>
        <end position="740"/>
    </location>
</feature>
<dbReference type="PROSITE" id="PS00217">
    <property type="entry name" value="SUGAR_TRANSPORT_2"/>
    <property type="match status" value="1"/>
</dbReference>
<dbReference type="InterPro" id="IPR003663">
    <property type="entry name" value="Sugar/inositol_transpt"/>
</dbReference>
<feature type="region of interest" description="Disordered" evidence="7">
    <location>
        <begin position="894"/>
        <end position="918"/>
    </location>
</feature>
<comment type="subcellular location">
    <subcellularLocation>
        <location evidence="1">Membrane</location>
        <topology evidence="1">Multi-pass membrane protein</topology>
    </subcellularLocation>
</comment>
<dbReference type="PROSITE" id="PS00216">
    <property type="entry name" value="SUGAR_TRANSPORT_1"/>
    <property type="match status" value="1"/>
</dbReference>
<dbReference type="PROSITE" id="PS50850">
    <property type="entry name" value="MFS"/>
    <property type="match status" value="1"/>
</dbReference>
<feature type="transmembrane region" description="Helical" evidence="8">
    <location>
        <begin position="627"/>
        <end position="648"/>
    </location>
</feature>
<evidence type="ECO:0000256" key="5">
    <source>
        <dbReference type="ARBA" id="ARBA00022989"/>
    </source>
</evidence>
<dbReference type="Pfam" id="PF00083">
    <property type="entry name" value="Sugar_tr"/>
    <property type="match status" value="2"/>
</dbReference>
<evidence type="ECO:0000256" key="8">
    <source>
        <dbReference type="SAM" id="Phobius"/>
    </source>
</evidence>
<evidence type="ECO:0000256" key="4">
    <source>
        <dbReference type="ARBA" id="ARBA00022692"/>
    </source>
</evidence>
<dbReference type="InterPro" id="IPR036259">
    <property type="entry name" value="MFS_trans_sf"/>
</dbReference>
<gene>
    <name evidence="10" type="ORF">D0863_00833</name>
</gene>
<evidence type="ECO:0000256" key="7">
    <source>
        <dbReference type="SAM" id="MobiDB-lite"/>
    </source>
</evidence>
<evidence type="ECO:0000313" key="10">
    <source>
        <dbReference type="EMBL" id="RMY78222.1"/>
    </source>
</evidence>
<evidence type="ECO:0000313" key="11">
    <source>
        <dbReference type="Proteomes" id="UP000269276"/>
    </source>
</evidence>
<feature type="transmembrane region" description="Helical" evidence="8">
    <location>
        <begin position="360"/>
        <end position="385"/>
    </location>
</feature>
<evidence type="ECO:0000256" key="6">
    <source>
        <dbReference type="ARBA" id="ARBA00023136"/>
    </source>
</evidence>
<dbReference type="InterPro" id="IPR005829">
    <property type="entry name" value="Sugar_transporter_CS"/>
</dbReference>